<evidence type="ECO:0000313" key="6">
    <source>
        <dbReference type="EMBL" id="MFC7746060.1"/>
    </source>
</evidence>
<dbReference type="SUPFAM" id="SSF56322">
    <property type="entry name" value="ADC synthase"/>
    <property type="match status" value="1"/>
</dbReference>
<comment type="similarity">
    <text evidence="2 4">Belongs to the isochorismate synthase family.</text>
</comment>
<dbReference type="Proteomes" id="UP001596620">
    <property type="component" value="Unassembled WGS sequence"/>
</dbReference>
<comment type="pathway">
    <text evidence="4">Quinol/quinone metabolism; 1,4-dihydroxy-2-naphthoate biosynthesis; 1,4-dihydroxy-2-naphthoate from chorismate: step 1/7.</text>
</comment>
<sequence length="461" mass="51359">MIDVKETSLYNMLDQAIHKAKKRGTPLLMSMTKKIQSINPLAFFEAAGIQAMNRTFWSSTAEDICIAGAGSAFDITAGTNRVEHAETIWNQLLREAVIHNPYEVSGTGLLALGGMSFDPVKQQSDVWRHFPDLALTIPSFMLTSRDDACYFTVNVRVQANDDPASLEQTLQQTEKVLRDPPAHLAEGPTIQMKQEIDPEIWKETVRFTTEYLQQHYADKIVLARALQVDLTDDAAIASLLKRLLETQPNSYVFAFERGEDCFVGASPERLVKQEQDQILSTCLAGTASRGHTQEADAAIADALYHDTKNRREHDAVVSMIRQSLTHFCTNLNIPDKPVIYPLKNLQHLYTPVTATLKDGYSLFNIVEQLHPTPALGGVPRQEALTFIRDCEHLDRGWYGAPVGWLDSNRNGEFAVGIRSGLIREDQATLFAGCGIMKDSDPETEYEETNMKFAPMLAVLGG</sequence>
<keyword evidence="7" id="KW-1185">Reference proteome</keyword>
<organism evidence="6 7">
    <name type="scientific">Lentibacillus kimchii</name>
    <dbReference type="NCBI Taxonomy" id="1542911"/>
    <lineage>
        <taxon>Bacteria</taxon>
        <taxon>Bacillati</taxon>
        <taxon>Bacillota</taxon>
        <taxon>Bacilli</taxon>
        <taxon>Bacillales</taxon>
        <taxon>Bacillaceae</taxon>
        <taxon>Lentibacillus</taxon>
    </lineage>
</organism>
<evidence type="ECO:0000259" key="5">
    <source>
        <dbReference type="Pfam" id="PF00425"/>
    </source>
</evidence>
<dbReference type="EMBL" id="JBHTGR010000004">
    <property type="protein sequence ID" value="MFC7746060.1"/>
    <property type="molecule type" value="Genomic_DNA"/>
</dbReference>
<dbReference type="InterPro" id="IPR034681">
    <property type="entry name" value="MenF"/>
</dbReference>
<gene>
    <name evidence="4" type="primary">menF</name>
    <name evidence="6" type="ORF">ACFQU8_02245</name>
</gene>
<keyword evidence="4" id="KW-0479">Metal-binding</keyword>
<comment type="pathway">
    <text evidence="4">Quinol/quinone metabolism; menaquinone biosynthesis.</text>
</comment>
<keyword evidence="4" id="KW-0460">Magnesium</keyword>
<accession>A0ABW2UTU6</accession>
<dbReference type="HAMAP" id="MF_01935">
    <property type="entry name" value="MenF"/>
    <property type="match status" value="1"/>
</dbReference>
<dbReference type="Gene3D" id="3.60.120.10">
    <property type="entry name" value="Anthranilate synthase"/>
    <property type="match status" value="1"/>
</dbReference>
<dbReference type="PANTHER" id="PTHR42839:SF1">
    <property type="entry name" value="ISOCHORISMATE SYNTHASE MENF"/>
    <property type="match status" value="1"/>
</dbReference>
<dbReference type="NCBIfam" id="TIGR00543">
    <property type="entry name" value="isochor_syn"/>
    <property type="match status" value="1"/>
</dbReference>
<name>A0ABW2UTU6_9BACI</name>
<comment type="function">
    <text evidence="4">Catalyzes the conversion of chorismate to isochorismate.</text>
</comment>
<dbReference type="InterPro" id="IPR005801">
    <property type="entry name" value="ADC_synthase"/>
</dbReference>
<evidence type="ECO:0000256" key="2">
    <source>
        <dbReference type="ARBA" id="ARBA00005297"/>
    </source>
</evidence>
<feature type="active site" description="Proton acceptor" evidence="4">
    <location>
        <position position="219"/>
    </location>
</feature>
<feature type="domain" description="Chorismate-utilising enzyme C-terminal" evidence="5">
    <location>
        <begin position="198"/>
        <end position="451"/>
    </location>
</feature>
<evidence type="ECO:0000256" key="4">
    <source>
        <dbReference type="HAMAP-Rule" id="MF_01935"/>
    </source>
</evidence>
<dbReference type="EC" id="5.4.4.2" evidence="4"/>
<dbReference type="PANTHER" id="PTHR42839">
    <property type="entry name" value="ISOCHORISMATE SYNTHASE ENTC"/>
    <property type="match status" value="1"/>
</dbReference>
<proteinExistence type="inferred from homology"/>
<comment type="catalytic activity">
    <reaction evidence="1 4">
        <text>chorismate = isochorismate</text>
        <dbReference type="Rhea" id="RHEA:18985"/>
        <dbReference type="ChEBI" id="CHEBI:29748"/>
        <dbReference type="ChEBI" id="CHEBI:29780"/>
        <dbReference type="EC" id="5.4.4.2"/>
    </reaction>
</comment>
<feature type="active site" description="Proton donor" evidence="4">
    <location>
        <position position="268"/>
    </location>
</feature>
<protein>
    <recommendedName>
        <fullName evidence="4">Isochorismate synthase MenF</fullName>
        <ecNumber evidence="4">5.4.4.2</ecNumber>
    </recommendedName>
    <alternativeName>
        <fullName evidence="4">Isochorismate mutase</fullName>
    </alternativeName>
</protein>
<dbReference type="InterPro" id="IPR015890">
    <property type="entry name" value="Chorismate_C"/>
</dbReference>
<evidence type="ECO:0000256" key="1">
    <source>
        <dbReference type="ARBA" id="ARBA00000799"/>
    </source>
</evidence>
<keyword evidence="3 4" id="KW-0413">Isomerase</keyword>
<feature type="binding site" evidence="4">
    <location>
        <position position="447"/>
    </location>
    <ligand>
        <name>Mg(2+)</name>
        <dbReference type="ChEBI" id="CHEBI:18420"/>
    </ligand>
</feature>
<dbReference type="RefSeq" id="WP_382357542.1">
    <property type="nucleotide sequence ID" value="NZ_JBHTGR010000004.1"/>
</dbReference>
<dbReference type="Pfam" id="PF00425">
    <property type="entry name" value="Chorismate_bind"/>
    <property type="match status" value="1"/>
</dbReference>
<comment type="caution">
    <text evidence="6">The sequence shown here is derived from an EMBL/GenBank/DDBJ whole genome shotgun (WGS) entry which is preliminary data.</text>
</comment>
<dbReference type="InterPro" id="IPR004561">
    <property type="entry name" value="IsoChor_synthase"/>
</dbReference>
<evidence type="ECO:0000313" key="7">
    <source>
        <dbReference type="Proteomes" id="UP001596620"/>
    </source>
</evidence>
<evidence type="ECO:0000256" key="3">
    <source>
        <dbReference type="ARBA" id="ARBA00023235"/>
    </source>
</evidence>
<keyword evidence="4" id="KW-0474">Menaquinone biosynthesis</keyword>
<reference evidence="7" key="1">
    <citation type="journal article" date="2019" name="Int. J. Syst. Evol. Microbiol.">
        <title>The Global Catalogue of Microorganisms (GCM) 10K type strain sequencing project: providing services to taxonomists for standard genome sequencing and annotation.</title>
        <authorList>
            <consortium name="The Broad Institute Genomics Platform"/>
            <consortium name="The Broad Institute Genome Sequencing Center for Infectious Disease"/>
            <person name="Wu L."/>
            <person name="Ma J."/>
        </authorList>
    </citation>
    <scope>NUCLEOTIDE SEQUENCE [LARGE SCALE GENOMIC DNA]</scope>
    <source>
        <strain evidence="7">JCM 30234</strain>
    </source>
</reference>
<feature type="binding site" evidence="4">
    <location>
        <position position="312"/>
    </location>
    <ligand>
        <name>Mg(2+)</name>
        <dbReference type="ChEBI" id="CHEBI:18420"/>
    </ligand>
</feature>
<comment type="cofactor">
    <cofactor evidence="4">
        <name>Mg(2+)</name>
        <dbReference type="ChEBI" id="CHEBI:18420"/>
    </cofactor>
</comment>